<dbReference type="Proteomes" id="UP001612915">
    <property type="component" value="Unassembled WGS sequence"/>
</dbReference>
<dbReference type="EMBL" id="JBITLV010000005">
    <property type="protein sequence ID" value="MFI7588647.1"/>
    <property type="molecule type" value="Genomic_DNA"/>
</dbReference>
<protein>
    <recommendedName>
        <fullName evidence="4">STAS domain-containing protein</fullName>
    </recommendedName>
</protein>
<evidence type="ECO:0000313" key="3">
    <source>
        <dbReference type="Proteomes" id="UP001612915"/>
    </source>
</evidence>
<proteinExistence type="predicted"/>
<keyword evidence="3" id="KW-1185">Reference proteome</keyword>
<name>A0ABW8ASS9_9ACTN</name>
<evidence type="ECO:0008006" key="4">
    <source>
        <dbReference type="Google" id="ProtNLM"/>
    </source>
</evidence>
<accession>A0ABW8ASS9</accession>
<evidence type="ECO:0000313" key="2">
    <source>
        <dbReference type="EMBL" id="MFI7588647.1"/>
    </source>
</evidence>
<gene>
    <name evidence="2" type="ORF">ACIB24_16370</name>
</gene>
<sequence>MILVRRVPAGSVQRVVLLGALGVDDEALVTRLPATLPDRTRTVRMLLNKLWLGDEQGPQVLCRLDRALAAAQVERLWLGATPETAEALARGGLRATTTPLERRDLRASASWAGAPPSLLD</sequence>
<reference evidence="2 3" key="1">
    <citation type="submission" date="2024-10" db="EMBL/GenBank/DDBJ databases">
        <title>The Natural Products Discovery Center: Release of the First 8490 Sequenced Strains for Exploring Actinobacteria Biosynthetic Diversity.</title>
        <authorList>
            <person name="Kalkreuter E."/>
            <person name="Kautsar S.A."/>
            <person name="Yang D."/>
            <person name="Bader C.D."/>
            <person name="Teijaro C.N."/>
            <person name="Fluegel L."/>
            <person name="Davis C.M."/>
            <person name="Simpson J.R."/>
            <person name="Lauterbach L."/>
            <person name="Steele A.D."/>
            <person name="Gui C."/>
            <person name="Meng S."/>
            <person name="Li G."/>
            <person name="Viehrig K."/>
            <person name="Ye F."/>
            <person name="Su P."/>
            <person name="Kiefer A.F."/>
            <person name="Nichols A."/>
            <person name="Cepeda A.J."/>
            <person name="Yan W."/>
            <person name="Fan B."/>
            <person name="Jiang Y."/>
            <person name="Adhikari A."/>
            <person name="Zheng C.-J."/>
            <person name="Schuster L."/>
            <person name="Cowan T.M."/>
            <person name="Smanski M.J."/>
            <person name="Chevrette M.G."/>
            <person name="De Carvalho L.P.S."/>
            <person name="Shen B."/>
        </authorList>
    </citation>
    <scope>NUCLEOTIDE SEQUENCE [LARGE SCALE GENOMIC DNA]</scope>
    <source>
        <strain evidence="2 3">NPDC049639</strain>
    </source>
</reference>
<organism evidence="2 3">
    <name type="scientific">Spongisporangium articulatum</name>
    <dbReference type="NCBI Taxonomy" id="3362603"/>
    <lineage>
        <taxon>Bacteria</taxon>
        <taxon>Bacillati</taxon>
        <taxon>Actinomycetota</taxon>
        <taxon>Actinomycetes</taxon>
        <taxon>Kineosporiales</taxon>
        <taxon>Kineosporiaceae</taxon>
        <taxon>Spongisporangium</taxon>
    </lineage>
</organism>
<evidence type="ECO:0000256" key="1">
    <source>
        <dbReference type="SAM" id="MobiDB-lite"/>
    </source>
</evidence>
<feature type="region of interest" description="Disordered" evidence="1">
    <location>
        <begin position="99"/>
        <end position="120"/>
    </location>
</feature>
<comment type="caution">
    <text evidence="2">The sequence shown here is derived from an EMBL/GenBank/DDBJ whole genome shotgun (WGS) entry which is preliminary data.</text>
</comment>
<dbReference type="RefSeq" id="WP_398282554.1">
    <property type="nucleotide sequence ID" value="NZ_JBITLV010000005.1"/>
</dbReference>